<sequence>MAMLEKPKTSVRKGLKTFGLKTFGRWKPKLRSDDGPQSKEEASKTGQMADKLENGTHHGSLPWSIGDVLTTCEEPEIKTAVGAVETKTQDDDNQDLGTLPTLENTDPDAQDLNKTPQESHAPAHTATFEAAPALDLGLPSHDAAEQKAEATQAEHTVPSDAKNHLDSGKASAQDIAALDDRQSALPAAATSDHQQASQVDTAGGVQTQIKSKLKIAGTIAEQCIRTLDRCADVFPPLKTATGLLVSILDRFDQVQALKTQLKEFADRVEQIGKTIEEHHGTTDAKMKARLEGLARTIEKSAFNLDAIVKKGGMRFVTAKEDVDAVGDELRVISYAIEYFMMGTTSGIYTIVSSIEEHHLLAALGLVRGAEFMHEDRPCCLDGTRIGLIAKLLLWAASPKEDEQVLWVGGMFGTGKTTVAETFCRVLARKGLLGGSFFCSSKSPDRRDVRRIFPSLARCLARYHPGYRQALIKQLRSHHEDDILGMNLGEQFRLLFVDPLKILNAEEQESLSTMTFVVDALDECEDNEAMERFLEILLDNLESHDCPLKFCVTGRPEVHIREKLAESGIVPSIQLHEIDDSLVEDDIYLYLCIMLGDIIKLKAAYTSWPPPELRTLANRAGKLFVYASTVFRYVKDSRSDPKSRLMKVLDRKTADSTLLELATKNLHSMTCRANV</sequence>
<dbReference type="EMBL" id="SDEE01000054">
    <property type="protein sequence ID" value="RXW23001.1"/>
    <property type="molecule type" value="Genomic_DNA"/>
</dbReference>
<dbReference type="InterPro" id="IPR056884">
    <property type="entry name" value="NPHP3-like_N"/>
</dbReference>
<organism evidence="4 5">
    <name type="scientific">Candolleomyces aberdarensis</name>
    <dbReference type="NCBI Taxonomy" id="2316362"/>
    <lineage>
        <taxon>Eukaryota</taxon>
        <taxon>Fungi</taxon>
        <taxon>Dikarya</taxon>
        <taxon>Basidiomycota</taxon>
        <taxon>Agaricomycotina</taxon>
        <taxon>Agaricomycetes</taxon>
        <taxon>Agaricomycetidae</taxon>
        <taxon>Agaricales</taxon>
        <taxon>Agaricineae</taxon>
        <taxon>Psathyrellaceae</taxon>
        <taxon>Candolleomyces</taxon>
    </lineage>
</organism>
<feature type="compositionally biased region" description="Basic and acidic residues" evidence="2">
    <location>
        <begin position="30"/>
        <end position="43"/>
    </location>
</feature>
<feature type="region of interest" description="Disordered" evidence="2">
    <location>
        <begin position="82"/>
        <end position="121"/>
    </location>
</feature>
<dbReference type="Proteomes" id="UP000290288">
    <property type="component" value="Unassembled WGS sequence"/>
</dbReference>
<accession>A0A4Q2DTN0</accession>
<dbReference type="PANTHER" id="PTHR10039">
    <property type="entry name" value="AMELOGENIN"/>
    <property type="match status" value="1"/>
</dbReference>
<name>A0A4Q2DTN0_9AGAR</name>
<dbReference type="Gene3D" id="3.40.50.300">
    <property type="entry name" value="P-loop containing nucleotide triphosphate hydrolases"/>
    <property type="match status" value="1"/>
</dbReference>
<evidence type="ECO:0000259" key="3">
    <source>
        <dbReference type="Pfam" id="PF24883"/>
    </source>
</evidence>
<dbReference type="SUPFAM" id="SSF52540">
    <property type="entry name" value="P-loop containing nucleoside triphosphate hydrolases"/>
    <property type="match status" value="1"/>
</dbReference>
<feature type="compositionally biased region" description="Polar residues" evidence="2">
    <location>
        <begin position="191"/>
        <end position="204"/>
    </location>
</feature>
<evidence type="ECO:0000313" key="5">
    <source>
        <dbReference type="Proteomes" id="UP000290288"/>
    </source>
</evidence>
<evidence type="ECO:0000256" key="1">
    <source>
        <dbReference type="ARBA" id="ARBA00022737"/>
    </source>
</evidence>
<gene>
    <name evidence="4" type="ORF">EST38_g2840</name>
</gene>
<dbReference type="InterPro" id="IPR059179">
    <property type="entry name" value="MLKL-like_MCAfunc"/>
</dbReference>
<protein>
    <recommendedName>
        <fullName evidence="3">Nephrocystin 3-like N-terminal domain-containing protein</fullName>
    </recommendedName>
</protein>
<feature type="domain" description="Nephrocystin 3-like N-terminal" evidence="3">
    <location>
        <begin position="394"/>
        <end position="554"/>
    </location>
</feature>
<keyword evidence="5" id="KW-1185">Reference proteome</keyword>
<feature type="region of interest" description="Disordered" evidence="2">
    <location>
        <begin position="144"/>
        <end position="170"/>
    </location>
</feature>
<dbReference type="PANTHER" id="PTHR10039:SF17">
    <property type="entry name" value="FUNGAL STAND N-TERMINAL GOODBYE DOMAIN-CONTAINING PROTEIN-RELATED"/>
    <property type="match status" value="1"/>
</dbReference>
<evidence type="ECO:0000313" key="4">
    <source>
        <dbReference type="EMBL" id="RXW23001.1"/>
    </source>
</evidence>
<dbReference type="InterPro" id="IPR027417">
    <property type="entry name" value="P-loop_NTPase"/>
</dbReference>
<dbReference type="CDD" id="cd21037">
    <property type="entry name" value="MLKL_NTD"/>
    <property type="match status" value="1"/>
</dbReference>
<dbReference type="Pfam" id="PF24883">
    <property type="entry name" value="NPHP3_N"/>
    <property type="match status" value="1"/>
</dbReference>
<keyword evidence="1" id="KW-0677">Repeat</keyword>
<dbReference type="AlphaFoldDB" id="A0A4Q2DTN0"/>
<feature type="region of interest" description="Disordered" evidence="2">
    <location>
        <begin position="184"/>
        <end position="204"/>
    </location>
</feature>
<evidence type="ECO:0000256" key="2">
    <source>
        <dbReference type="SAM" id="MobiDB-lite"/>
    </source>
</evidence>
<feature type="region of interest" description="Disordered" evidence="2">
    <location>
        <begin position="25"/>
        <end position="64"/>
    </location>
</feature>
<dbReference type="OrthoDB" id="2998216at2759"/>
<dbReference type="STRING" id="2316362.A0A4Q2DTN0"/>
<reference evidence="4 5" key="1">
    <citation type="submission" date="2019-01" db="EMBL/GenBank/DDBJ databases">
        <title>Draft genome sequence of Psathyrella aberdarensis IHI B618.</title>
        <authorList>
            <person name="Buettner E."/>
            <person name="Kellner H."/>
        </authorList>
    </citation>
    <scope>NUCLEOTIDE SEQUENCE [LARGE SCALE GENOMIC DNA]</scope>
    <source>
        <strain evidence="4 5">IHI B618</strain>
    </source>
</reference>
<proteinExistence type="predicted"/>
<comment type="caution">
    <text evidence="4">The sequence shown here is derived from an EMBL/GenBank/DDBJ whole genome shotgun (WGS) entry which is preliminary data.</text>
</comment>